<dbReference type="InterPro" id="IPR010177">
    <property type="entry name" value="Paired_CXXCH_1"/>
</dbReference>
<proteinExistence type="predicted"/>
<keyword evidence="5" id="KW-1185">Reference proteome</keyword>
<feature type="chain" id="PRO_5005568933" evidence="2">
    <location>
        <begin position="25"/>
        <end position="544"/>
    </location>
</feature>
<dbReference type="Proteomes" id="UP000037175">
    <property type="component" value="Unassembled WGS sequence"/>
</dbReference>
<dbReference type="SUPFAM" id="SSF48695">
    <property type="entry name" value="Multiheme cytochromes"/>
    <property type="match status" value="1"/>
</dbReference>
<sequence length="544" mass="58600" precursor="true">MKKKLFTVLLTGMFVFGAATSAFAAYSGLNGTPDTMGAPSYTAPLTDGDEIDLGPGNANATGNGVELENPTNAQDPYNVIKSKNMLMNDFTGPRTQRTHGEYQNNTNSCASCHQTHTGASKDLLFKMGVYNTCTACHDGTLGFYNVFATKNIDGSLPTAGTFGGTMDGNASVHLAEGYIEHALAPGGNLMKTGTNNGAWGDKFDCASCHSPHGSYSDRLLHYNPNGMATVSIANGGQKVSDSVYDALPQASATSPDFVVYRTTADAVGVTQETTGTPIIVLMKKVQNADKTYSYVMDKTPWLYGYPYYSAPHYTAFWDANNKELNEKGIEVEYGLSYAKGDVNLAVRADISRVYVVKLGGPAKQKDGTIIDMPMQKIADFGGVAITKVNPDIYDEAGYGVAIGKYCGACHVDYLAASAGNRKDYVNGTGMYTTAFRHTTNNDRYTCLKCHFAHGTDVTVMKDANDWTVDRLVAAGKTDQATAKAYLLDKNPSSALKRYTNMAVCWKCHTDSKAEQLKNNDFFWNTAGVPHGGSTGIDTSLEHNW</sequence>
<dbReference type="AlphaFoldDB" id="A0A0L6W4T5"/>
<dbReference type="InterPro" id="IPR051829">
    <property type="entry name" value="Multiheme_Cytochr_ET"/>
</dbReference>
<reference evidence="5" key="1">
    <citation type="submission" date="2015-07" db="EMBL/GenBank/DDBJ databases">
        <title>Complete Genome of Thermincola ferriacetica strain Z-0001T.</title>
        <authorList>
            <person name="Lusk B."/>
            <person name="Badalamenti J.P."/>
            <person name="Parameswaran P."/>
            <person name="Bond D.R."/>
            <person name="Torres C.I."/>
        </authorList>
    </citation>
    <scope>NUCLEOTIDE SEQUENCE [LARGE SCALE GENOMIC DNA]</scope>
    <source>
        <strain evidence="5">Z-0001</strain>
    </source>
</reference>
<dbReference type="Pfam" id="PF09699">
    <property type="entry name" value="Paired_CXXCH_1"/>
    <property type="match status" value="1"/>
</dbReference>
<dbReference type="Gene3D" id="3.90.10.10">
    <property type="entry name" value="Cytochrome C3"/>
    <property type="match status" value="1"/>
</dbReference>
<dbReference type="EMBL" id="LGTE01000003">
    <property type="protein sequence ID" value="KNZ70540.1"/>
    <property type="molecule type" value="Genomic_DNA"/>
</dbReference>
<protein>
    <submittedName>
        <fullName evidence="4">Putative multiheme cytochrome c</fullName>
    </submittedName>
</protein>
<comment type="caution">
    <text evidence="4">The sequence shown here is derived from an EMBL/GenBank/DDBJ whole genome shotgun (WGS) entry which is preliminary data.</text>
</comment>
<dbReference type="InterPro" id="IPR036280">
    <property type="entry name" value="Multihaem_cyt_sf"/>
</dbReference>
<evidence type="ECO:0000313" key="5">
    <source>
        <dbReference type="Proteomes" id="UP000037175"/>
    </source>
</evidence>
<feature type="signal peptide" evidence="2">
    <location>
        <begin position="1"/>
        <end position="24"/>
    </location>
</feature>
<dbReference type="Gene3D" id="1.10.1130.10">
    <property type="entry name" value="Flavocytochrome C3, Chain A"/>
    <property type="match status" value="1"/>
</dbReference>
<evidence type="ECO:0000256" key="1">
    <source>
        <dbReference type="ARBA" id="ARBA00022729"/>
    </source>
</evidence>
<dbReference type="PANTHER" id="PTHR35038">
    <property type="entry name" value="DISSIMILATORY SULFITE REDUCTASE SIRA"/>
    <property type="match status" value="1"/>
</dbReference>
<evidence type="ECO:0000256" key="2">
    <source>
        <dbReference type="SAM" id="SignalP"/>
    </source>
</evidence>
<evidence type="ECO:0000259" key="3">
    <source>
        <dbReference type="Pfam" id="PF09699"/>
    </source>
</evidence>
<dbReference type="PATRIC" id="fig|281456.6.peg.768"/>
<gene>
    <name evidence="4" type="ORF">Tfer_0722</name>
</gene>
<name>A0A0L6W4T5_9FIRM</name>
<accession>A0A0L6W4T5</accession>
<feature type="domain" description="Doubled CXXCH motif" evidence="3">
    <location>
        <begin position="106"/>
        <end position="139"/>
    </location>
</feature>
<keyword evidence="1 2" id="KW-0732">Signal</keyword>
<organism evidence="4 5">
    <name type="scientific">Thermincola ferriacetica</name>
    <dbReference type="NCBI Taxonomy" id="281456"/>
    <lineage>
        <taxon>Bacteria</taxon>
        <taxon>Bacillati</taxon>
        <taxon>Bacillota</taxon>
        <taxon>Clostridia</taxon>
        <taxon>Eubacteriales</taxon>
        <taxon>Thermincolaceae</taxon>
        <taxon>Thermincola</taxon>
    </lineage>
</organism>
<dbReference type="RefSeq" id="WP_052216906.1">
    <property type="nucleotide sequence ID" value="NZ_LGTE01000003.1"/>
</dbReference>
<evidence type="ECO:0000313" key="4">
    <source>
        <dbReference type="EMBL" id="KNZ70540.1"/>
    </source>
</evidence>